<sequence>FLGKNLRPDLEVKYQQEVGRKMIEEKLTTQEELVKKALEKQKQIDKFITEKKRLPTTMPLGNISLFLSFITVVIIAPIVEE</sequence>
<name>A0A9N9E0J1_9GLOM</name>
<keyword evidence="1" id="KW-0812">Transmembrane</keyword>
<protein>
    <submittedName>
        <fullName evidence="2">300_t:CDS:1</fullName>
    </submittedName>
</protein>
<feature type="non-terminal residue" evidence="2">
    <location>
        <position position="81"/>
    </location>
</feature>
<keyword evidence="1" id="KW-0472">Membrane</keyword>
<gene>
    <name evidence="2" type="ORF">POCULU_LOCUS10417</name>
</gene>
<evidence type="ECO:0000313" key="3">
    <source>
        <dbReference type="Proteomes" id="UP000789572"/>
    </source>
</evidence>
<reference evidence="2" key="1">
    <citation type="submission" date="2021-06" db="EMBL/GenBank/DDBJ databases">
        <authorList>
            <person name="Kallberg Y."/>
            <person name="Tangrot J."/>
            <person name="Rosling A."/>
        </authorList>
    </citation>
    <scope>NUCLEOTIDE SEQUENCE</scope>
    <source>
        <strain evidence="2">IA702</strain>
    </source>
</reference>
<dbReference type="OrthoDB" id="10397375at2759"/>
<evidence type="ECO:0000256" key="1">
    <source>
        <dbReference type="SAM" id="Phobius"/>
    </source>
</evidence>
<dbReference type="EMBL" id="CAJVPJ010005279">
    <property type="protein sequence ID" value="CAG8660174.1"/>
    <property type="molecule type" value="Genomic_DNA"/>
</dbReference>
<keyword evidence="1" id="KW-1133">Transmembrane helix</keyword>
<dbReference type="Proteomes" id="UP000789572">
    <property type="component" value="Unassembled WGS sequence"/>
</dbReference>
<dbReference type="AlphaFoldDB" id="A0A9N9E0J1"/>
<evidence type="ECO:0000313" key="2">
    <source>
        <dbReference type="EMBL" id="CAG8660174.1"/>
    </source>
</evidence>
<keyword evidence="3" id="KW-1185">Reference proteome</keyword>
<feature type="non-terminal residue" evidence="2">
    <location>
        <position position="1"/>
    </location>
</feature>
<accession>A0A9N9E0J1</accession>
<feature type="transmembrane region" description="Helical" evidence="1">
    <location>
        <begin position="60"/>
        <end position="79"/>
    </location>
</feature>
<organism evidence="2 3">
    <name type="scientific">Paraglomus occultum</name>
    <dbReference type="NCBI Taxonomy" id="144539"/>
    <lineage>
        <taxon>Eukaryota</taxon>
        <taxon>Fungi</taxon>
        <taxon>Fungi incertae sedis</taxon>
        <taxon>Mucoromycota</taxon>
        <taxon>Glomeromycotina</taxon>
        <taxon>Glomeromycetes</taxon>
        <taxon>Paraglomerales</taxon>
        <taxon>Paraglomeraceae</taxon>
        <taxon>Paraglomus</taxon>
    </lineage>
</organism>
<comment type="caution">
    <text evidence="2">The sequence shown here is derived from an EMBL/GenBank/DDBJ whole genome shotgun (WGS) entry which is preliminary data.</text>
</comment>
<proteinExistence type="predicted"/>